<comment type="caution">
    <text evidence="4">The sequence shown here is derived from an EMBL/GenBank/DDBJ whole genome shotgun (WGS) entry which is preliminary data.</text>
</comment>
<evidence type="ECO:0000259" key="3">
    <source>
        <dbReference type="PROSITE" id="PS50011"/>
    </source>
</evidence>
<feature type="compositionally biased region" description="Low complexity" evidence="1">
    <location>
        <begin position="45"/>
        <end position="67"/>
    </location>
</feature>
<dbReference type="Pfam" id="PF00069">
    <property type="entry name" value="Pkinase"/>
    <property type="match status" value="1"/>
</dbReference>
<feature type="transmembrane region" description="Helical" evidence="2">
    <location>
        <begin position="323"/>
        <end position="346"/>
    </location>
</feature>
<evidence type="ECO:0000313" key="4">
    <source>
        <dbReference type="EMBL" id="CAI5723020.1"/>
    </source>
</evidence>
<feature type="compositionally biased region" description="Polar residues" evidence="1">
    <location>
        <begin position="68"/>
        <end position="80"/>
    </location>
</feature>
<organism evidence="4 5">
    <name type="scientific">Hyaloperonospora brassicae</name>
    <name type="common">Brassica downy mildew</name>
    <name type="synonym">Peronospora brassicae</name>
    <dbReference type="NCBI Taxonomy" id="162125"/>
    <lineage>
        <taxon>Eukaryota</taxon>
        <taxon>Sar</taxon>
        <taxon>Stramenopiles</taxon>
        <taxon>Oomycota</taxon>
        <taxon>Peronosporomycetes</taxon>
        <taxon>Peronosporales</taxon>
        <taxon>Peronosporaceae</taxon>
        <taxon>Hyaloperonospora</taxon>
    </lineage>
</organism>
<dbReference type="PANTHER" id="PTHR44329:SF214">
    <property type="entry name" value="PROTEIN KINASE DOMAIN-CONTAINING PROTEIN"/>
    <property type="match status" value="1"/>
</dbReference>
<dbReference type="PANTHER" id="PTHR44329">
    <property type="entry name" value="SERINE/THREONINE-PROTEIN KINASE TNNI3K-RELATED"/>
    <property type="match status" value="1"/>
</dbReference>
<dbReference type="InterPro" id="IPR000719">
    <property type="entry name" value="Prot_kinase_dom"/>
</dbReference>
<feature type="transmembrane region" description="Helical" evidence="2">
    <location>
        <begin position="388"/>
        <end position="406"/>
    </location>
</feature>
<dbReference type="EMBL" id="CANTFL010000470">
    <property type="protein sequence ID" value="CAI5723020.1"/>
    <property type="molecule type" value="Genomic_DNA"/>
</dbReference>
<feature type="transmembrane region" description="Helical" evidence="2">
    <location>
        <begin position="207"/>
        <end position="227"/>
    </location>
</feature>
<dbReference type="CDD" id="cd13999">
    <property type="entry name" value="STKc_MAP3K-like"/>
    <property type="match status" value="1"/>
</dbReference>
<keyword evidence="2" id="KW-1133">Transmembrane helix</keyword>
<feature type="transmembrane region" description="Helical" evidence="2">
    <location>
        <begin position="247"/>
        <end position="267"/>
    </location>
</feature>
<dbReference type="SUPFAM" id="SSF56112">
    <property type="entry name" value="Protein kinase-like (PK-like)"/>
    <property type="match status" value="1"/>
</dbReference>
<dbReference type="AlphaFoldDB" id="A0AAV0TND8"/>
<feature type="transmembrane region" description="Helical" evidence="2">
    <location>
        <begin position="353"/>
        <end position="376"/>
    </location>
</feature>
<dbReference type="Proteomes" id="UP001162031">
    <property type="component" value="Unassembled WGS sequence"/>
</dbReference>
<name>A0AAV0TND8_HYABA</name>
<reference evidence="4" key="1">
    <citation type="submission" date="2022-12" db="EMBL/GenBank/DDBJ databases">
        <authorList>
            <person name="Webb A."/>
        </authorList>
    </citation>
    <scope>NUCLEOTIDE SEQUENCE</scope>
    <source>
        <strain evidence="4">Hp1</strain>
    </source>
</reference>
<proteinExistence type="predicted"/>
<dbReference type="PROSITE" id="PS00108">
    <property type="entry name" value="PROTEIN_KINASE_ST"/>
    <property type="match status" value="1"/>
</dbReference>
<dbReference type="Gene3D" id="1.10.510.10">
    <property type="entry name" value="Transferase(Phosphotransferase) domain 1"/>
    <property type="match status" value="1"/>
</dbReference>
<dbReference type="Gene3D" id="3.30.200.20">
    <property type="entry name" value="Phosphorylase Kinase, domain 1"/>
    <property type="match status" value="1"/>
</dbReference>
<dbReference type="InterPro" id="IPR051681">
    <property type="entry name" value="Ser/Thr_Kinases-Pseudokinases"/>
</dbReference>
<gene>
    <name evidence="4" type="ORF">HBR001_LOCUS3010</name>
</gene>
<feature type="domain" description="Protein kinase" evidence="3">
    <location>
        <begin position="477"/>
        <end position="739"/>
    </location>
</feature>
<evidence type="ECO:0000256" key="1">
    <source>
        <dbReference type="SAM" id="MobiDB-lite"/>
    </source>
</evidence>
<protein>
    <recommendedName>
        <fullName evidence="3">Protein kinase domain-containing protein</fullName>
    </recommendedName>
</protein>
<dbReference type="InterPro" id="IPR008271">
    <property type="entry name" value="Ser/Thr_kinase_AS"/>
</dbReference>
<dbReference type="InterPro" id="IPR011009">
    <property type="entry name" value="Kinase-like_dom_sf"/>
</dbReference>
<evidence type="ECO:0000313" key="5">
    <source>
        <dbReference type="Proteomes" id="UP001162031"/>
    </source>
</evidence>
<evidence type="ECO:0000256" key="2">
    <source>
        <dbReference type="SAM" id="Phobius"/>
    </source>
</evidence>
<sequence length="783" mass="87571">MNIDLQAPEDEPREDGGGSAYRRIASATGDMSSNMALRDNTKGPSSSSSSSSPSSSESSLHSFSASSQGEETLPRTSHVLSSAAQSLSAQGSSSWQAHMDPRVDLKLLSNHFRDERLEESYQLYSSTVDFPVARRLMLALVAFEGAAYFLYHRLKDACISPTENDYTWVDILSSLLQEQPLLPHNTTEGASCVLFVEPTSNDTGLTWLLWSFAPFAVIYGILPLKYFEGSMSLRIGVYYIRRHWKVIATLIVLCWSVGLAVFVHHALVGMRKNLQQSLANAMVCATDTVMPLSSYDASQWKNISGTQDQMTMLSWLQLYDSKLAYSLLMGVLAVLAAFAGIVAVAMKLDFTHVLLLAVAEWITTLMLCFLGATPLILSSRRVMSYEGFLFFFCVFLPTCFTLTATYSEDRAARMAYASKVRAERINTTLKLDLSVKQIGLENRNTLTRDEKEALEQALCATGDMELIMTVSIPFADLRLKEIIAKTPNGEVLVGEYHQTEVVVKRLAQSCLVADGLAAFKAKVELLACLRHPNIVLFIGATFDNLSNVGLVMEYLKRGDVLSLLRSPIALAWSDPLLKIATDVAQGVSYLHNCDPPLVHRDLKSSNLLCTRTYSCKVSDFGESKRQLLPGKLFSTIVGTPYWLAPEILREERYDTQVDCYSFGVILVELETRHEPYHDLPKNYTTIDIMMSVSRGALRPTIPVSCSPCRRKLITRCLDNDPKRRPKMTEILYALQHEVRQELLDQNSMDVVSDKRRMVLMQQHQRLNRRGLQNLMHAHDEDAV</sequence>
<keyword evidence="2" id="KW-0812">Transmembrane</keyword>
<dbReference type="SMART" id="SM00220">
    <property type="entry name" value="S_TKc"/>
    <property type="match status" value="1"/>
</dbReference>
<keyword evidence="2" id="KW-0472">Membrane</keyword>
<dbReference type="PROSITE" id="PS50011">
    <property type="entry name" value="PROTEIN_KINASE_DOM"/>
    <property type="match status" value="1"/>
</dbReference>
<accession>A0AAV0TND8</accession>
<feature type="region of interest" description="Disordered" evidence="1">
    <location>
        <begin position="1"/>
        <end position="83"/>
    </location>
</feature>
<dbReference type="GO" id="GO:0004674">
    <property type="term" value="F:protein serine/threonine kinase activity"/>
    <property type="evidence" value="ECO:0007669"/>
    <property type="project" value="TreeGrafter"/>
</dbReference>
<keyword evidence="5" id="KW-1185">Reference proteome</keyword>
<dbReference type="GO" id="GO:0005524">
    <property type="term" value="F:ATP binding"/>
    <property type="evidence" value="ECO:0007669"/>
    <property type="project" value="InterPro"/>
</dbReference>